<evidence type="ECO:0000313" key="2">
    <source>
        <dbReference type="Proteomes" id="UP000198606"/>
    </source>
</evidence>
<dbReference type="RefSeq" id="WP_084305410.1">
    <property type="nucleotide sequence ID" value="NZ_FNDG01000001.1"/>
</dbReference>
<dbReference type="STRING" id="29435.SAMN05216588_101197"/>
<organism evidence="1 2">
    <name type="scientific">Phytopseudomonas flavescens</name>
    <dbReference type="NCBI Taxonomy" id="29435"/>
    <lineage>
        <taxon>Bacteria</taxon>
        <taxon>Pseudomonadati</taxon>
        <taxon>Pseudomonadota</taxon>
        <taxon>Gammaproteobacteria</taxon>
        <taxon>Pseudomonadales</taxon>
        <taxon>Pseudomonadaceae</taxon>
        <taxon>Phytopseudomonas</taxon>
    </lineage>
</organism>
<evidence type="ECO:0008006" key="3">
    <source>
        <dbReference type="Google" id="ProtNLM"/>
    </source>
</evidence>
<dbReference type="Proteomes" id="UP000198606">
    <property type="component" value="Unassembled WGS sequence"/>
</dbReference>
<dbReference type="SUPFAM" id="SSF82171">
    <property type="entry name" value="DPP6 N-terminal domain-like"/>
    <property type="match status" value="1"/>
</dbReference>
<protein>
    <recommendedName>
        <fullName evidence="3">Delta-60 repeat domain-containing protein</fullName>
    </recommendedName>
</protein>
<proteinExistence type="predicted"/>
<sequence>MPVPPLRNDNWAQGANNVAKPERLPEGAVVEAVNMDPTVGGKLELRVGFERVSDATANMRAIFAAGELLVLVDGDQVLVYNPANDTAELLATIAPSGPVAAAYAAGSLYLNTLHDSLRFDGSRVGAWAVPAPSFELQLVPGRLPAGLYKVAVTAVDGGVESGVLPYVVRLGGSQELRVVCGDARQCRVYCSTADGQTLYYQGEPLAGALRLTYVADDTLRLMTAELEPLPFCDRLAAHNAVIVGSRGRYLFHTEPMWPHLHNPSKGFFQFGAEVAMHASVGTGLFVATTEATFFITGLGTAELQQRRVLDVGASPGSAVDLPDGRVAWFTKYGQAIGGADGSVSLPNRPNYAPDTGTVGAAGVLDHNGNQLVVTSMRGEVQGNRLQARDFADLEIIECPNI</sequence>
<evidence type="ECO:0000313" key="1">
    <source>
        <dbReference type="EMBL" id="SDG85485.1"/>
    </source>
</evidence>
<name>A0A1G7XMR7_9GAMM</name>
<reference evidence="1 2" key="1">
    <citation type="submission" date="2016-10" db="EMBL/GenBank/DDBJ databases">
        <authorList>
            <person name="de Groot N.N."/>
        </authorList>
    </citation>
    <scope>NUCLEOTIDE SEQUENCE [LARGE SCALE GENOMIC DNA]</scope>
    <source>
        <strain evidence="1 2">LMG 18387</strain>
    </source>
</reference>
<dbReference type="AlphaFoldDB" id="A0A1G7XMR7"/>
<accession>A0A1G7XMR7</accession>
<dbReference type="EMBL" id="FNDG01000001">
    <property type="protein sequence ID" value="SDG85485.1"/>
    <property type="molecule type" value="Genomic_DNA"/>
</dbReference>
<gene>
    <name evidence="1" type="ORF">SAMN05216588_101197</name>
</gene>